<name>B4LIZ9_DROVI</name>
<dbReference type="GO" id="GO:0005615">
    <property type="term" value="C:extracellular space"/>
    <property type="evidence" value="ECO:0007669"/>
    <property type="project" value="InterPro"/>
</dbReference>
<protein>
    <recommendedName>
        <fullName evidence="5">Adenosine deaminase</fullName>
        <ecNumber evidence="4">3.5.4.4</ecNumber>
    </recommendedName>
</protein>
<dbReference type="GO" id="GO:0006154">
    <property type="term" value="P:adenosine catabolic process"/>
    <property type="evidence" value="ECO:0007669"/>
    <property type="project" value="InterPro"/>
</dbReference>
<evidence type="ECO:0000313" key="13">
    <source>
        <dbReference type="EMBL" id="EDW60449.2"/>
    </source>
</evidence>
<feature type="domain" description="Adenosine/AMP deaminase N-terminal" evidence="12">
    <location>
        <begin position="28"/>
        <end position="112"/>
    </location>
</feature>
<dbReference type="FunCoup" id="B4LIZ9">
    <property type="interactions" value="108"/>
</dbReference>
<dbReference type="InterPro" id="IPR006330">
    <property type="entry name" value="Ado/ade_deaminase"/>
</dbReference>
<keyword evidence="9" id="KW-0378">Hydrolase</keyword>
<dbReference type="SUPFAM" id="SSF51556">
    <property type="entry name" value="Metallo-dependent hydrolases"/>
    <property type="match status" value="1"/>
</dbReference>
<dbReference type="HOGENOM" id="CLU_022829_3_0_1"/>
<dbReference type="AlphaFoldDB" id="B4LIZ9"/>
<dbReference type="Pfam" id="PF08451">
    <property type="entry name" value="A_deaminase_N"/>
    <property type="match status" value="1"/>
</dbReference>
<dbReference type="InterPro" id="IPR013659">
    <property type="entry name" value="A_deaminase_N"/>
</dbReference>
<comment type="similarity">
    <text evidence="3">Belongs to the metallo-dependent hydrolases superfamily. Adenosine and AMP deaminases family. ADGF subfamily.</text>
</comment>
<proteinExistence type="inferred from homology"/>
<comment type="cofactor">
    <cofactor evidence="1">
        <name>Zn(2+)</name>
        <dbReference type="ChEBI" id="CHEBI:29105"/>
    </cofactor>
</comment>
<keyword evidence="7" id="KW-0479">Metal-binding</keyword>
<dbReference type="GO" id="GO:0046872">
    <property type="term" value="F:metal ion binding"/>
    <property type="evidence" value="ECO:0007669"/>
    <property type="project" value="UniProtKB-KW"/>
</dbReference>
<evidence type="ECO:0000256" key="3">
    <source>
        <dbReference type="ARBA" id="ARBA00006083"/>
    </source>
</evidence>
<evidence type="ECO:0000256" key="2">
    <source>
        <dbReference type="ARBA" id="ARBA00004613"/>
    </source>
</evidence>
<evidence type="ECO:0000256" key="10">
    <source>
        <dbReference type="ARBA" id="ARBA00047764"/>
    </source>
</evidence>
<evidence type="ECO:0000256" key="9">
    <source>
        <dbReference type="ARBA" id="ARBA00022801"/>
    </source>
</evidence>
<keyword evidence="6" id="KW-0964">Secreted</keyword>
<dbReference type="OrthoDB" id="7202371at2759"/>
<evidence type="ECO:0000313" key="14">
    <source>
        <dbReference type="Proteomes" id="UP000008792"/>
    </source>
</evidence>
<dbReference type="InParanoid" id="B4LIZ9"/>
<evidence type="ECO:0000256" key="7">
    <source>
        <dbReference type="ARBA" id="ARBA00022723"/>
    </source>
</evidence>
<dbReference type="FunFam" id="3.20.20.140:FF:000017">
    <property type="entry name" value="Adenosine deaminase 2"/>
    <property type="match status" value="1"/>
</dbReference>
<organism evidence="13 14">
    <name type="scientific">Drosophila virilis</name>
    <name type="common">Fruit fly</name>
    <dbReference type="NCBI Taxonomy" id="7244"/>
    <lineage>
        <taxon>Eukaryota</taxon>
        <taxon>Metazoa</taxon>
        <taxon>Ecdysozoa</taxon>
        <taxon>Arthropoda</taxon>
        <taxon>Hexapoda</taxon>
        <taxon>Insecta</taxon>
        <taxon>Pterygota</taxon>
        <taxon>Neoptera</taxon>
        <taxon>Endopterygota</taxon>
        <taxon>Diptera</taxon>
        <taxon>Brachycera</taxon>
        <taxon>Muscomorpha</taxon>
        <taxon>Ephydroidea</taxon>
        <taxon>Drosophilidae</taxon>
        <taxon>Drosophila</taxon>
    </lineage>
</organism>
<dbReference type="EMBL" id="CH940648">
    <property type="protein sequence ID" value="EDW60449.2"/>
    <property type="molecule type" value="Genomic_DNA"/>
</dbReference>
<dbReference type="GO" id="GO:0004000">
    <property type="term" value="F:adenosine deaminase activity"/>
    <property type="evidence" value="ECO:0007669"/>
    <property type="project" value="InterPro"/>
</dbReference>
<dbReference type="Gene3D" id="3.20.20.140">
    <property type="entry name" value="Metal-dependent hydrolases"/>
    <property type="match status" value="1"/>
</dbReference>
<keyword evidence="14" id="KW-1185">Reference proteome</keyword>
<dbReference type="PANTHER" id="PTHR11409:SF39">
    <property type="entry name" value="ADENOSINE DEAMINASE 2"/>
    <property type="match status" value="1"/>
</dbReference>
<comment type="subcellular location">
    <subcellularLocation>
        <location evidence="2">Secreted</location>
    </subcellularLocation>
</comment>
<keyword evidence="8" id="KW-0732">Signal</keyword>
<dbReference type="InterPro" id="IPR032466">
    <property type="entry name" value="Metal_Hydrolase"/>
</dbReference>
<comment type="catalytic activity">
    <reaction evidence="10">
        <text>adenosine + H2O + H(+) = inosine + NH4(+)</text>
        <dbReference type="Rhea" id="RHEA:24408"/>
        <dbReference type="ChEBI" id="CHEBI:15377"/>
        <dbReference type="ChEBI" id="CHEBI:15378"/>
        <dbReference type="ChEBI" id="CHEBI:16335"/>
        <dbReference type="ChEBI" id="CHEBI:17596"/>
        <dbReference type="ChEBI" id="CHEBI:28938"/>
        <dbReference type="EC" id="3.5.4.4"/>
    </reaction>
</comment>
<accession>B4LIZ9</accession>
<evidence type="ECO:0000256" key="8">
    <source>
        <dbReference type="ARBA" id="ARBA00022729"/>
    </source>
</evidence>
<dbReference type="EC" id="3.5.4.4" evidence="4"/>
<dbReference type="KEGG" id="dvi:6626865"/>
<dbReference type="eggNOG" id="KOG1097">
    <property type="taxonomic scope" value="Eukaryota"/>
</dbReference>
<evidence type="ECO:0000259" key="12">
    <source>
        <dbReference type="Pfam" id="PF08451"/>
    </source>
</evidence>
<evidence type="ECO:0000256" key="4">
    <source>
        <dbReference type="ARBA" id="ARBA00012784"/>
    </source>
</evidence>
<dbReference type="GO" id="GO:0046103">
    <property type="term" value="P:inosine biosynthetic process"/>
    <property type="evidence" value="ECO:0007669"/>
    <property type="project" value="TreeGrafter"/>
</dbReference>
<dbReference type="NCBIfam" id="TIGR01431">
    <property type="entry name" value="adm_rel"/>
    <property type="match status" value="1"/>
</dbReference>
<dbReference type="Pfam" id="PF00962">
    <property type="entry name" value="A_deaminase"/>
    <property type="match status" value="1"/>
</dbReference>
<dbReference type="InterPro" id="IPR006331">
    <property type="entry name" value="ADGF"/>
</dbReference>
<dbReference type="Proteomes" id="UP000008792">
    <property type="component" value="Unassembled WGS sequence"/>
</dbReference>
<gene>
    <name evidence="13" type="primary">Dvir\GJ21491</name>
    <name evidence="13" type="ORF">Dvir_GJ21491</name>
</gene>
<evidence type="ECO:0000256" key="6">
    <source>
        <dbReference type="ARBA" id="ARBA00022525"/>
    </source>
</evidence>
<dbReference type="STRING" id="7244.B4LIZ9"/>
<dbReference type="PANTHER" id="PTHR11409">
    <property type="entry name" value="ADENOSINE DEAMINASE"/>
    <property type="match status" value="1"/>
</dbReference>
<feature type="domain" description="Adenosine deaminase" evidence="11">
    <location>
        <begin position="202"/>
        <end position="497"/>
    </location>
</feature>
<sequence>MFSMIRCYVVFGQIRRHLTGSAFTQLIGQSNLRKSTPADFRKLRELVCTLERFGTLGNDIELTNKEIEVNDVIMYLKMEEYNKGIADPSQFVPGYHIFERLGKIKESRLFFLLSKMPKGGALKAHSRSMCSTDFLIKLTYEKHLWVCTTDNGCRLRSFHFSQEKPTDTRIEGGEWQTMEQLRDYRGEENLNRHLQNAFSMYPMVEKTTSAAAWQHLMKISLLLDGLLRYPPVWGKYFYNALKEFYEDGAQYVEVRTRLKRFYCLDGTKLPVQETVKVYQEHVQRFKEDYPDFIDARIIYSPQRRATVEEVGKFVNMCIELNKEFPKFVVGFDLIGQEDVGDPLLNFAGELQRLPAHIGLYLHAGQTNWYGTHVDENLIDAVLLGTKRIGHAYAITKHPLVLQLVKKLDIAIEVCPVCSQVLQLGADYRNHPAACLIANDIPFVISSGNPSFWRTSPLSHDFYMAFLGIAPMYTDLKFLKRISKNSIKYSSLPDEEKALAMTKWKIKWEKWVDIILKTKDQILAKETDTCPTDA</sequence>
<evidence type="ECO:0000256" key="5">
    <source>
        <dbReference type="ARBA" id="ARBA00018099"/>
    </source>
</evidence>
<reference evidence="13 14" key="1">
    <citation type="journal article" date="2007" name="Nature">
        <title>Evolution of genes and genomes on the Drosophila phylogeny.</title>
        <authorList>
            <consortium name="Drosophila 12 Genomes Consortium"/>
            <person name="Clark A.G."/>
            <person name="Eisen M.B."/>
            <person name="Smith D.R."/>
            <person name="Bergman C.M."/>
            <person name="Oliver B."/>
            <person name="Markow T.A."/>
            <person name="Kaufman T.C."/>
            <person name="Kellis M."/>
            <person name="Gelbart W."/>
            <person name="Iyer V.N."/>
            <person name="Pollard D.A."/>
            <person name="Sackton T.B."/>
            <person name="Larracuente A.M."/>
            <person name="Singh N.D."/>
            <person name="Abad J.P."/>
            <person name="Abt D.N."/>
            <person name="Adryan B."/>
            <person name="Aguade M."/>
            <person name="Akashi H."/>
            <person name="Anderson W.W."/>
            <person name="Aquadro C.F."/>
            <person name="Ardell D.H."/>
            <person name="Arguello R."/>
            <person name="Artieri C.G."/>
            <person name="Barbash D.A."/>
            <person name="Barker D."/>
            <person name="Barsanti P."/>
            <person name="Batterham P."/>
            <person name="Batzoglou S."/>
            <person name="Begun D."/>
            <person name="Bhutkar A."/>
            <person name="Blanco E."/>
            <person name="Bosak S.A."/>
            <person name="Bradley R.K."/>
            <person name="Brand A.D."/>
            <person name="Brent M.R."/>
            <person name="Brooks A.N."/>
            <person name="Brown R.H."/>
            <person name="Butlin R.K."/>
            <person name="Caggese C."/>
            <person name="Calvi B.R."/>
            <person name="Bernardo de Carvalho A."/>
            <person name="Caspi A."/>
            <person name="Castrezana S."/>
            <person name="Celniker S.E."/>
            <person name="Chang J.L."/>
            <person name="Chapple C."/>
            <person name="Chatterji S."/>
            <person name="Chinwalla A."/>
            <person name="Civetta A."/>
            <person name="Clifton S.W."/>
            <person name="Comeron J.M."/>
            <person name="Costello J.C."/>
            <person name="Coyne J.A."/>
            <person name="Daub J."/>
            <person name="David R.G."/>
            <person name="Delcher A.L."/>
            <person name="Delehaunty K."/>
            <person name="Do C.B."/>
            <person name="Ebling H."/>
            <person name="Edwards K."/>
            <person name="Eickbush T."/>
            <person name="Evans J.D."/>
            <person name="Filipski A."/>
            <person name="Findeiss S."/>
            <person name="Freyhult E."/>
            <person name="Fulton L."/>
            <person name="Fulton R."/>
            <person name="Garcia A.C."/>
            <person name="Gardiner A."/>
            <person name="Garfield D.A."/>
            <person name="Garvin B.E."/>
            <person name="Gibson G."/>
            <person name="Gilbert D."/>
            <person name="Gnerre S."/>
            <person name="Godfrey J."/>
            <person name="Good R."/>
            <person name="Gotea V."/>
            <person name="Gravely B."/>
            <person name="Greenberg A.J."/>
            <person name="Griffiths-Jones S."/>
            <person name="Gross S."/>
            <person name="Guigo R."/>
            <person name="Gustafson E.A."/>
            <person name="Haerty W."/>
            <person name="Hahn M.W."/>
            <person name="Halligan D.L."/>
            <person name="Halpern A.L."/>
            <person name="Halter G.M."/>
            <person name="Han M.V."/>
            <person name="Heger A."/>
            <person name="Hillier L."/>
            <person name="Hinrichs A.S."/>
            <person name="Holmes I."/>
            <person name="Hoskins R.A."/>
            <person name="Hubisz M.J."/>
            <person name="Hultmark D."/>
            <person name="Huntley M.A."/>
            <person name="Jaffe D.B."/>
            <person name="Jagadeeshan S."/>
            <person name="Jeck W.R."/>
            <person name="Johnson J."/>
            <person name="Jones C.D."/>
            <person name="Jordan W.C."/>
            <person name="Karpen G.H."/>
            <person name="Kataoka E."/>
            <person name="Keightley P.D."/>
            <person name="Kheradpour P."/>
            <person name="Kirkness E.F."/>
            <person name="Koerich L.B."/>
            <person name="Kristiansen K."/>
            <person name="Kudrna D."/>
            <person name="Kulathinal R.J."/>
            <person name="Kumar S."/>
            <person name="Kwok R."/>
            <person name="Lander E."/>
            <person name="Langley C.H."/>
            <person name="Lapoint R."/>
            <person name="Lazzaro B.P."/>
            <person name="Lee S.J."/>
            <person name="Levesque L."/>
            <person name="Li R."/>
            <person name="Lin C.F."/>
            <person name="Lin M.F."/>
            <person name="Lindblad-Toh K."/>
            <person name="Llopart A."/>
            <person name="Long M."/>
            <person name="Low L."/>
            <person name="Lozovsky E."/>
            <person name="Lu J."/>
            <person name="Luo M."/>
            <person name="Machado C.A."/>
            <person name="Makalowski W."/>
            <person name="Marzo M."/>
            <person name="Matsuda M."/>
            <person name="Matzkin L."/>
            <person name="McAllister B."/>
            <person name="McBride C.S."/>
            <person name="McKernan B."/>
            <person name="McKernan K."/>
            <person name="Mendez-Lago M."/>
            <person name="Minx P."/>
            <person name="Mollenhauer M.U."/>
            <person name="Montooth K."/>
            <person name="Mount S.M."/>
            <person name="Mu X."/>
            <person name="Myers E."/>
            <person name="Negre B."/>
            <person name="Newfeld S."/>
            <person name="Nielsen R."/>
            <person name="Noor M.A."/>
            <person name="O'Grady P."/>
            <person name="Pachter L."/>
            <person name="Papaceit M."/>
            <person name="Parisi M.J."/>
            <person name="Parisi M."/>
            <person name="Parts L."/>
            <person name="Pedersen J.S."/>
            <person name="Pesole G."/>
            <person name="Phillippy A.M."/>
            <person name="Ponting C.P."/>
            <person name="Pop M."/>
            <person name="Porcelli D."/>
            <person name="Powell J.R."/>
            <person name="Prohaska S."/>
            <person name="Pruitt K."/>
            <person name="Puig M."/>
            <person name="Quesneville H."/>
            <person name="Ram K.R."/>
            <person name="Rand D."/>
            <person name="Rasmussen M.D."/>
            <person name="Reed L.K."/>
            <person name="Reenan R."/>
            <person name="Reily A."/>
            <person name="Remington K.A."/>
            <person name="Rieger T.T."/>
            <person name="Ritchie M.G."/>
            <person name="Robin C."/>
            <person name="Rogers Y.H."/>
            <person name="Rohde C."/>
            <person name="Rozas J."/>
            <person name="Rubenfield M.J."/>
            <person name="Ruiz A."/>
            <person name="Russo S."/>
            <person name="Salzberg S.L."/>
            <person name="Sanchez-Gracia A."/>
            <person name="Saranga D.J."/>
            <person name="Sato H."/>
            <person name="Schaeffer S.W."/>
            <person name="Schatz M.C."/>
            <person name="Schlenke T."/>
            <person name="Schwartz R."/>
            <person name="Segarra C."/>
            <person name="Singh R.S."/>
            <person name="Sirot L."/>
            <person name="Sirota M."/>
            <person name="Sisneros N.B."/>
            <person name="Smith C.D."/>
            <person name="Smith T.F."/>
            <person name="Spieth J."/>
            <person name="Stage D.E."/>
            <person name="Stark A."/>
            <person name="Stephan W."/>
            <person name="Strausberg R.L."/>
            <person name="Strempel S."/>
            <person name="Sturgill D."/>
            <person name="Sutton G."/>
            <person name="Sutton G.G."/>
            <person name="Tao W."/>
            <person name="Teichmann S."/>
            <person name="Tobari Y.N."/>
            <person name="Tomimura Y."/>
            <person name="Tsolas J.M."/>
            <person name="Valente V.L."/>
            <person name="Venter E."/>
            <person name="Venter J.C."/>
            <person name="Vicario S."/>
            <person name="Vieira F.G."/>
            <person name="Vilella A.J."/>
            <person name="Villasante A."/>
            <person name="Walenz B."/>
            <person name="Wang J."/>
            <person name="Wasserman M."/>
            <person name="Watts T."/>
            <person name="Wilson D."/>
            <person name="Wilson R.K."/>
            <person name="Wing R.A."/>
            <person name="Wolfner M.F."/>
            <person name="Wong A."/>
            <person name="Wong G.K."/>
            <person name="Wu C.I."/>
            <person name="Wu G."/>
            <person name="Yamamoto D."/>
            <person name="Yang H.P."/>
            <person name="Yang S.P."/>
            <person name="Yorke J.A."/>
            <person name="Yoshida K."/>
            <person name="Zdobnov E."/>
            <person name="Zhang P."/>
            <person name="Zhang Y."/>
            <person name="Zimin A.V."/>
            <person name="Baldwin J."/>
            <person name="Abdouelleil A."/>
            <person name="Abdulkadir J."/>
            <person name="Abebe A."/>
            <person name="Abera B."/>
            <person name="Abreu J."/>
            <person name="Acer S.C."/>
            <person name="Aftuck L."/>
            <person name="Alexander A."/>
            <person name="An P."/>
            <person name="Anderson E."/>
            <person name="Anderson S."/>
            <person name="Arachi H."/>
            <person name="Azer M."/>
            <person name="Bachantsang P."/>
            <person name="Barry A."/>
            <person name="Bayul T."/>
            <person name="Berlin A."/>
            <person name="Bessette D."/>
            <person name="Bloom T."/>
            <person name="Blye J."/>
            <person name="Boguslavskiy L."/>
            <person name="Bonnet C."/>
            <person name="Boukhgalter B."/>
            <person name="Bourzgui I."/>
            <person name="Brown A."/>
            <person name="Cahill P."/>
            <person name="Channer S."/>
            <person name="Cheshatsang Y."/>
            <person name="Chuda L."/>
            <person name="Citroen M."/>
            <person name="Collymore A."/>
            <person name="Cooke P."/>
            <person name="Costello M."/>
            <person name="D'Aco K."/>
            <person name="Daza R."/>
            <person name="De Haan G."/>
            <person name="DeGray S."/>
            <person name="DeMaso C."/>
            <person name="Dhargay N."/>
            <person name="Dooley K."/>
            <person name="Dooley E."/>
            <person name="Doricent M."/>
            <person name="Dorje P."/>
            <person name="Dorjee K."/>
            <person name="Dupes A."/>
            <person name="Elong R."/>
            <person name="Falk J."/>
            <person name="Farina A."/>
            <person name="Faro S."/>
            <person name="Ferguson D."/>
            <person name="Fisher S."/>
            <person name="Foley C.D."/>
            <person name="Franke A."/>
            <person name="Friedrich D."/>
            <person name="Gadbois L."/>
            <person name="Gearin G."/>
            <person name="Gearin C.R."/>
            <person name="Giannoukos G."/>
            <person name="Goode T."/>
            <person name="Graham J."/>
            <person name="Grandbois E."/>
            <person name="Grewal S."/>
            <person name="Gyaltsen K."/>
            <person name="Hafez N."/>
            <person name="Hagos B."/>
            <person name="Hall J."/>
            <person name="Henson C."/>
            <person name="Hollinger A."/>
            <person name="Honan T."/>
            <person name="Huard M.D."/>
            <person name="Hughes L."/>
            <person name="Hurhula B."/>
            <person name="Husby M.E."/>
            <person name="Kamat A."/>
            <person name="Kanga B."/>
            <person name="Kashin S."/>
            <person name="Khazanovich D."/>
            <person name="Kisner P."/>
            <person name="Lance K."/>
            <person name="Lara M."/>
            <person name="Lee W."/>
            <person name="Lennon N."/>
            <person name="Letendre F."/>
            <person name="LeVine R."/>
            <person name="Lipovsky A."/>
            <person name="Liu X."/>
            <person name="Liu J."/>
            <person name="Liu S."/>
            <person name="Lokyitsang T."/>
            <person name="Lokyitsang Y."/>
            <person name="Lubonja R."/>
            <person name="Lui A."/>
            <person name="MacDonald P."/>
            <person name="Magnisalis V."/>
            <person name="Maru K."/>
            <person name="Matthews C."/>
            <person name="McCusker W."/>
            <person name="McDonough S."/>
            <person name="Mehta T."/>
            <person name="Meldrim J."/>
            <person name="Meneus L."/>
            <person name="Mihai O."/>
            <person name="Mihalev A."/>
            <person name="Mihova T."/>
            <person name="Mittelman R."/>
            <person name="Mlenga V."/>
            <person name="Montmayeur A."/>
            <person name="Mulrain L."/>
            <person name="Navidi A."/>
            <person name="Naylor J."/>
            <person name="Negash T."/>
            <person name="Nguyen T."/>
            <person name="Nguyen N."/>
            <person name="Nicol R."/>
            <person name="Norbu C."/>
            <person name="Norbu N."/>
            <person name="Novod N."/>
            <person name="O'Neill B."/>
            <person name="Osman S."/>
            <person name="Markiewicz E."/>
            <person name="Oyono O.L."/>
            <person name="Patti C."/>
            <person name="Phunkhang P."/>
            <person name="Pierre F."/>
            <person name="Priest M."/>
            <person name="Raghuraman S."/>
            <person name="Rege F."/>
            <person name="Reyes R."/>
            <person name="Rise C."/>
            <person name="Rogov P."/>
            <person name="Ross K."/>
            <person name="Ryan E."/>
            <person name="Settipalli S."/>
            <person name="Shea T."/>
            <person name="Sherpa N."/>
            <person name="Shi L."/>
            <person name="Shih D."/>
            <person name="Sparrow T."/>
            <person name="Spaulding J."/>
            <person name="Stalker J."/>
            <person name="Stange-Thomann N."/>
            <person name="Stavropoulos S."/>
            <person name="Stone C."/>
            <person name="Strader C."/>
            <person name="Tesfaye S."/>
            <person name="Thomson T."/>
            <person name="Thoulutsang Y."/>
            <person name="Thoulutsang D."/>
            <person name="Topham K."/>
            <person name="Topping I."/>
            <person name="Tsamla T."/>
            <person name="Vassiliev H."/>
            <person name="Vo A."/>
            <person name="Wangchuk T."/>
            <person name="Wangdi T."/>
            <person name="Weiand M."/>
            <person name="Wilkinson J."/>
            <person name="Wilson A."/>
            <person name="Yadav S."/>
            <person name="Young G."/>
            <person name="Yu Q."/>
            <person name="Zembek L."/>
            <person name="Zhong D."/>
            <person name="Zimmer A."/>
            <person name="Zwirko Z."/>
            <person name="Jaffe D.B."/>
            <person name="Alvarez P."/>
            <person name="Brockman W."/>
            <person name="Butler J."/>
            <person name="Chin C."/>
            <person name="Gnerre S."/>
            <person name="Grabherr M."/>
            <person name="Kleber M."/>
            <person name="Mauceli E."/>
            <person name="MacCallum I."/>
        </authorList>
    </citation>
    <scope>NUCLEOTIDE SEQUENCE [LARGE SCALE GENOMIC DNA]</scope>
    <source>
        <strain evidence="14">Tucson 15010-1051.87</strain>
    </source>
</reference>
<dbReference type="InterPro" id="IPR001365">
    <property type="entry name" value="A_deaminase_dom"/>
</dbReference>
<evidence type="ECO:0000256" key="1">
    <source>
        <dbReference type="ARBA" id="ARBA00001947"/>
    </source>
</evidence>
<evidence type="ECO:0000259" key="11">
    <source>
        <dbReference type="Pfam" id="PF00962"/>
    </source>
</evidence>